<evidence type="ECO:0000256" key="2">
    <source>
        <dbReference type="ARBA" id="ARBA00022556"/>
    </source>
</evidence>
<dbReference type="PANTHER" id="PTHR43378">
    <property type="entry name" value="UDP-3-O-ACYLGLUCOSAMINE N-ACYLTRANSFERASE"/>
    <property type="match status" value="1"/>
</dbReference>
<dbReference type="NCBIfam" id="TIGR01853">
    <property type="entry name" value="lipid_A_lpxD"/>
    <property type="match status" value="1"/>
</dbReference>
<comment type="function">
    <text evidence="7">Catalyzes the N-acylation of UDP-3-O-acylglucosamine using 3-hydroxyacyl-ACP as the acyl donor. Is involved in the biosynthesis of lipid A, a phosphorylated glycolipid that anchors the lipopolysaccharide to the outer membrane of the cell.</text>
</comment>
<dbReference type="GO" id="GO:0016020">
    <property type="term" value="C:membrane"/>
    <property type="evidence" value="ECO:0007669"/>
    <property type="project" value="GOC"/>
</dbReference>
<comment type="pathway">
    <text evidence="7">Bacterial outer membrane biogenesis; LPS lipid A biosynthesis.</text>
</comment>
<feature type="active site" description="Proton acceptor" evidence="7">
    <location>
        <position position="234"/>
    </location>
</feature>
<comment type="subunit">
    <text evidence="7">Homotrimer.</text>
</comment>
<dbReference type="GO" id="GO:0009245">
    <property type="term" value="P:lipid A biosynthetic process"/>
    <property type="evidence" value="ECO:0007669"/>
    <property type="project" value="UniProtKB-UniRule"/>
</dbReference>
<keyword evidence="5 7" id="KW-0443">Lipid metabolism</keyword>
<dbReference type="EC" id="2.3.1.191" evidence="7"/>
<accession>A0A1B7XET1</accession>
<dbReference type="InterPro" id="IPR007691">
    <property type="entry name" value="LpxD"/>
</dbReference>
<reference evidence="9 10" key="1">
    <citation type="submission" date="2015-01" db="EMBL/GenBank/DDBJ databases">
        <title>Desulfovibrio sp. JC271 draft genome sequence.</title>
        <authorList>
            <person name="Shivani Y."/>
            <person name="Subhash Y."/>
            <person name="Sasikala C."/>
            <person name="Ramana C.V."/>
        </authorList>
    </citation>
    <scope>NUCLEOTIDE SEQUENCE [LARGE SCALE GENOMIC DNA]</scope>
    <source>
        <strain evidence="9 10">JC271</strain>
    </source>
</reference>
<keyword evidence="6 7" id="KW-0012">Acyltransferase</keyword>
<dbReference type="Proteomes" id="UP000091979">
    <property type="component" value="Unassembled WGS sequence"/>
</dbReference>
<evidence type="ECO:0000259" key="8">
    <source>
        <dbReference type="Pfam" id="PF04613"/>
    </source>
</evidence>
<dbReference type="AlphaFoldDB" id="A0A1B7XET1"/>
<evidence type="ECO:0000256" key="6">
    <source>
        <dbReference type="ARBA" id="ARBA00023315"/>
    </source>
</evidence>
<dbReference type="UniPathway" id="UPA00973"/>
<protein>
    <recommendedName>
        <fullName evidence="7">UDP-3-O-acylglucosamine N-acyltransferase</fullName>
        <ecNumber evidence="7">2.3.1.191</ecNumber>
    </recommendedName>
</protein>
<dbReference type="SUPFAM" id="SSF51161">
    <property type="entry name" value="Trimeric LpxA-like enzymes"/>
    <property type="match status" value="1"/>
</dbReference>
<sequence>MLLSTIAQHLGLEFAGEDLEITGVNTLDDAQETELTFLANPKYASKLAETKAGAVVCTADQVENVQRALISENPYFDFARCVAIFAKPQGEMKGVSELAYIDPTANLADDVTVYPHAFIGPRATIGSGTVIFPGCYIGEDSIVGSDCILYPNAVLMAETVVGDDCIIHAGVVLGGDGFGFAPTEYGVQKIPQIGTVTIGNDVEIGANTTIDRAVLGSTTVGDATKIDNLVMLGHNVEMGSNCLIVSQVGISGSTKVGNGVVMAGQAGIAGHLNIGDGATVGPKTGVGKDIPAGVTMAGMPAMEKGIFMRHTTLSPKIPDLFKRVKQLEKEIEALKK</sequence>
<comment type="caution">
    <text evidence="9">The sequence shown here is derived from an EMBL/GenBank/DDBJ whole genome shotgun (WGS) entry which is preliminary data.</text>
</comment>
<name>A0A1B7XET1_9BACT</name>
<dbReference type="Pfam" id="PF04613">
    <property type="entry name" value="LpxD"/>
    <property type="match status" value="1"/>
</dbReference>
<comment type="catalytic activity">
    <reaction evidence="7">
        <text>a UDP-3-O-[(3R)-3-hydroxyacyl]-alpha-D-glucosamine + a (3R)-hydroxyacyl-[ACP] = a UDP-2-N,3-O-bis[(3R)-3-hydroxyacyl]-alpha-D-glucosamine + holo-[ACP] + H(+)</text>
        <dbReference type="Rhea" id="RHEA:53836"/>
        <dbReference type="Rhea" id="RHEA-COMP:9685"/>
        <dbReference type="Rhea" id="RHEA-COMP:9945"/>
        <dbReference type="ChEBI" id="CHEBI:15378"/>
        <dbReference type="ChEBI" id="CHEBI:64479"/>
        <dbReference type="ChEBI" id="CHEBI:78827"/>
        <dbReference type="ChEBI" id="CHEBI:137740"/>
        <dbReference type="ChEBI" id="CHEBI:137748"/>
        <dbReference type="EC" id="2.3.1.191"/>
    </reaction>
</comment>
<dbReference type="RefSeq" id="WP_066853941.1">
    <property type="nucleotide sequence ID" value="NZ_JXMS01000009.1"/>
</dbReference>
<keyword evidence="2 7" id="KW-0441">Lipid A biosynthesis</keyword>
<evidence type="ECO:0000256" key="5">
    <source>
        <dbReference type="ARBA" id="ARBA00023098"/>
    </source>
</evidence>
<evidence type="ECO:0000256" key="4">
    <source>
        <dbReference type="ARBA" id="ARBA00022737"/>
    </source>
</evidence>
<dbReference type="PANTHER" id="PTHR43378:SF2">
    <property type="entry name" value="UDP-3-O-ACYLGLUCOSAMINE N-ACYLTRANSFERASE 1, MITOCHONDRIAL-RELATED"/>
    <property type="match status" value="1"/>
</dbReference>
<feature type="domain" description="UDP-3-O-[3-hydroxymyristoyl] glucosamine N-acyltransferase non-repeat region" evidence="8">
    <location>
        <begin position="18"/>
        <end position="83"/>
    </location>
</feature>
<keyword evidence="3 7" id="KW-0808">Transferase</keyword>
<gene>
    <name evidence="7" type="primary">lpxD</name>
    <name evidence="9" type="ORF">SP90_06955</name>
</gene>
<evidence type="ECO:0000313" key="9">
    <source>
        <dbReference type="EMBL" id="OBQ52696.1"/>
    </source>
</evidence>
<dbReference type="PATRIC" id="fig|1560234.3.peg.3361"/>
<dbReference type="InterPro" id="IPR001451">
    <property type="entry name" value="Hexapep"/>
</dbReference>
<dbReference type="Pfam" id="PF00132">
    <property type="entry name" value="Hexapep"/>
    <property type="match status" value="1"/>
</dbReference>
<dbReference type="STRING" id="1560234.SP90_06955"/>
<dbReference type="EMBL" id="JXMS01000009">
    <property type="protein sequence ID" value="OBQ52696.1"/>
    <property type="molecule type" value="Genomic_DNA"/>
</dbReference>
<dbReference type="Gene3D" id="2.160.10.10">
    <property type="entry name" value="Hexapeptide repeat proteins"/>
    <property type="match status" value="1"/>
</dbReference>
<evidence type="ECO:0000256" key="1">
    <source>
        <dbReference type="ARBA" id="ARBA00022516"/>
    </source>
</evidence>
<evidence type="ECO:0000256" key="7">
    <source>
        <dbReference type="HAMAP-Rule" id="MF_00523"/>
    </source>
</evidence>
<keyword evidence="10" id="KW-1185">Reference proteome</keyword>
<dbReference type="CDD" id="cd03352">
    <property type="entry name" value="LbH_LpxD"/>
    <property type="match status" value="1"/>
</dbReference>
<organism evidence="9 10">
    <name type="scientific">Halodesulfovibrio spirochaetisodalis</name>
    <dbReference type="NCBI Taxonomy" id="1560234"/>
    <lineage>
        <taxon>Bacteria</taxon>
        <taxon>Pseudomonadati</taxon>
        <taxon>Thermodesulfobacteriota</taxon>
        <taxon>Desulfovibrionia</taxon>
        <taxon>Desulfovibrionales</taxon>
        <taxon>Desulfovibrionaceae</taxon>
        <taxon>Halodesulfovibrio</taxon>
    </lineage>
</organism>
<dbReference type="InterPro" id="IPR020573">
    <property type="entry name" value="UDP_GlcNAc_AcTrfase_non-rep"/>
</dbReference>
<dbReference type="Gene3D" id="3.40.1390.10">
    <property type="entry name" value="MurE/MurF, N-terminal domain"/>
    <property type="match status" value="1"/>
</dbReference>
<evidence type="ECO:0000313" key="10">
    <source>
        <dbReference type="Proteomes" id="UP000091979"/>
    </source>
</evidence>
<evidence type="ECO:0000256" key="3">
    <source>
        <dbReference type="ARBA" id="ARBA00022679"/>
    </source>
</evidence>
<keyword evidence="1 7" id="KW-0444">Lipid biosynthesis</keyword>
<dbReference type="NCBIfam" id="NF002060">
    <property type="entry name" value="PRK00892.1"/>
    <property type="match status" value="1"/>
</dbReference>
<keyword evidence="4 7" id="KW-0677">Repeat</keyword>
<dbReference type="GO" id="GO:0103118">
    <property type="term" value="F:UDP-3-O-[(3R)-3-hydroxyacyl]-glucosamine N-acyltransferase activity"/>
    <property type="evidence" value="ECO:0007669"/>
    <property type="project" value="UniProtKB-EC"/>
</dbReference>
<dbReference type="GO" id="GO:0016410">
    <property type="term" value="F:N-acyltransferase activity"/>
    <property type="evidence" value="ECO:0007669"/>
    <property type="project" value="InterPro"/>
</dbReference>
<dbReference type="InterPro" id="IPR011004">
    <property type="entry name" value="Trimer_LpxA-like_sf"/>
</dbReference>
<dbReference type="HAMAP" id="MF_00523">
    <property type="entry name" value="LpxD"/>
    <property type="match status" value="1"/>
</dbReference>
<dbReference type="OrthoDB" id="9784739at2"/>
<comment type="similarity">
    <text evidence="7">Belongs to the transferase hexapeptide repeat family. LpxD subfamily.</text>
</comment>
<proteinExistence type="inferred from homology"/>